<dbReference type="Pfam" id="PF19420">
    <property type="entry name" value="DDAH_eukar"/>
    <property type="match status" value="1"/>
</dbReference>
<protein>
    <submittedName>
        <fullName evidence="1">Arginine deiminase-related protein</fullName>
    </submittedName>
</protein>
<dbReference type="PANTHER" id="PTHR43224">
    <property type="entry name" value="AMIDINOTRANSFERASE"/>
    <property type="match status" value="1"/>
</dbReference>
<evidence type="ECO:0000313" key="2">
    <source>
        <dbReference type="Proteomes" id="UP001501727"/>
    </source>
</evidence>
<sequence>MITRDTRAFLEAARGCAPDFGAATAKAAFLVSPDGFGRADESASDNRYMADAGGFDAARALDQHRGLQAALSGVLPTLCFPGLPDAPDGLFPNNVFATAPGRLVVGRMRHPVRQREAARDDIRGFFRDVLGYAETDLSGQPHACELTGALVIDRARGLGFCGLSERCDEEGARLMHAAFGLRATLLFDLAPGEYHTNVVLAVLAGRAAIVCPGGFADAAAVEAIATLYAPHAVVLSPGEHAAFAGNAISASADTVWMSAGAASALSPDSRRALEAAGFALRAVPLDAIEAAGGSLRCCVAEIY</sequence>
<dbReference type="InterPro" id="IPR014541">
    <property type="entry name" value="Amdntrnsf_FN0238"/>
</dbReference>
<dbReference type="Gene3D" id="3.75.10.10">
    <property type="entry name" value="L-arginine/glycine Amidinotransferase, Chain A"/>
    <property type="match status" value="1"/>
</dbReference>
<comment type="caution">
    <text evidence="1">The sequence shown here is derived from an EMBL/GenBank/DDBJ whole genome shotgun (WGS) entry which is preliminary data.</text>
</comment>
<evidence type="ECO:0000313" key="1">
    <source>
        <dbReference type="EMBL" id="GAA3914686.1"/>
    </source>
</evidence>
<reference evidence="2" key="1">
    <citation type="journal article" date="2019" name="Int. J. Syst. Evol. Microbiol.">
        <title>The Global Catalogue of Microorganisms (GCM) 10K type strain sequencing project: providing services to taxonomists for standard genome sequencing and annotation.</title>
        <authorList>
            <consortium name="The Broad Institute Genomics Platform"/>
            <consortium name="The Broad Institute Genome Sequencing Center for Infectious Disease"/>
            <person name="Wu L."/>
            <person name="Ma J."/>
        </authorList>
    </citation>
    <scope>NUCLEOTIDE SEQUENCE [LARGE SCALE GENOMIC DNA]</scope>
    <source>
        <strain evidence="2">JCM 16916</strain>
    </source>
</reference>
<gene>
    <name evidence="1" type="ORF">GCM10022229_04700</name>
</gene>
<accession>A0ABP7M675</accession>
<keyword evidence="2" id="KW-1185">Reference proteome</keyword>
<proteinExistence type="predicted"/>
<organism evidence="1 2">
    <name type="scientific">Luteimonas lutimaris</name>
    <dbReference type="NCBI Taxonomy" id="698645"/>
    <lineage>
        <taxon>Bacteria</taxon>
        <taxon>Pseudomonadati</taxon>
        <taxon>Pseudomonadota</taxon>
        <taxon>Gammaproteobacteria</taxon>
        <taxon>Lysobacterales</taxon>
        <taxon>Lysobacteraceae</taxon>
        <taxon>Luteimonas</taxon>
    </lineage>
</organism>
<dbReference type="Proteomes" id="UP001501727">
    <property type="component" value="Unassembled WGS sequence"/>
</dbReference>
<name>A0ABP7M675_9GAMM</name>
<dbReference type="EMBL" id="BAAAZU010000003">
    <property type="protein sequence ID" value="GAA3914686.1"/>
    <property type="molecule type" value="Genomic_DNA"/>
</dbReference>
<dbReference type="RefSeq" id="WP_344758331.1">
    <property type="nucleotide sequence ID" value="NZ_BAAAZU010000003.1"/>
</dbReference>
<dbReference type="SUPFAM" id="SSF55909">
    <property type="entry name" value="Pentein"/>
    <property type="match status" value="1"/>
</dbReference>
<dbReference type="PANTHER" id="PTHR43224:SF1">
    <property type="entry name" value="AMIDINOTRANSFERASE"/>
    <property type="match status" value="1"/>
</dbReference>